<keyword evidence="15" id="KW-1185">Reference proteome</keyword>
<dbReference type="SUPFAM" id="SSF158472">
    <property type="entry name" value="HAMP domain-like"/>
    <property type="match status" value="1"/>
</dbReference>
<keyword evidence="8 11" id="KW-1133">Transmembrane helix</keyword>
<dbReference type="PANTHER" id="PTHR45436">
    <property type="entry name" value="SENSOR HISTIDINE KINASE YKOH"/>
    <property type="match status" value="1"/>
</dbReference>
<keyword evidence="10 11" id="KW-0472">Membrane</keyword>
<dbReference type="SMART" id="SM00304">
    <property type="entry name" value="HAMP"/>
    <property type="match status" value="1"/>
</dbReference>
<evidence type="ECO:0000256" key="7">
    <source>
        <dbReference type="ARBA" id="ARBA00022777"/>
    </source>
</evidence>
<feature type="transmembrane region" description="Helical" evidence="11">
    <location>
        <begin position="26"/>
        <end position="48"/>
    </location>
</feature>
<dbReference type="InterPro" id="IPR005467">
    <property type="entry name" value="His_kinase_dom"/>
</dbReference>
<dbReference type="EC" id="2.7.13.3" evidence="3"/>
<sequence length="503" mass="53722">MTTAPDADPEPGTARRRWWGSLRARIVLATTGLTALALICAGAVLYLLERERLETQIDDSLERTVAEVRALAETEIDPRTQAPYASAQDLLYQALQRFVPSANEGAFTIDSTGVLQYAELNALTPQEDIGLIDAIGEPWESGRVVLASAHTPVTTYRYVTVPIQVGTGPPAALVVAFDAQAELRSLTTTLRIYGAVALAAILLIAAVSWTIAGRILRPVALVSRTAREVSSGDLTRRVPVVGSDDLADLTRTVNAMLARLEGTLEAQRRFMYDVGHELRTPLTVVRGHLELMDAGDVADATATRELALDELDRMNRLVDDLATIARAERPDFVRAQPTDVAELLDTVLAKARGLGPRRWRLDALAEGTALLDRERVTQALLQLASNAVRYSAPDTHVAIGSAWEGAALRLWVRDEGIGIPPQEHDRVFDRFVSGRGAPADSTGLGLAIVASIASGHGGDVHLDSAPGLGTRVTITLPSAAIVDGAGSSGDRAAGRAAPTQEEE</sequence>
<dbReference type="Pfam" id="PF00512">
    <property type="entry name" value="HisKA"/>
    <property type="match status" value="1"/>
</dbReference>
<evidence type="ECO:0000256" key="5">
    <source>
        <dbReference type="ARBA" id="ARBA00022679"/>
    </source>
</evidence>
<feature type="transmembrane region" description="Helical" evidence="11">
    <location>
        <begin position="192"/>
        <end position="212"/>
    </location>
</feature>
<evidence type="ECO:0000256" key="1">
    <source>
        <dbReference type="ARBA" id="ARBA00000085"/>
    </source>
</evidence>
<dbReference type="CDD" id="cd06225">
    <property type="entry name" value="HAMP"/>
    <property type="match status" value="1"/>
</dbReference>
<evidence type="ECO:0000259" key="13">
    <source>
        <dbReference type="PROSITE" id="PS50885"/>
    </source>
</evidence>
<keyword evidence="7 14" id="KW-0418">Kinase</keyword>
<dbReference type="PANTHER" id="PTHR45436:SF5">
    <property type="entry name" value="SENSOR HISTIDINE KINASE TRCS"/>
    <property type="match status" value="1"/>
</dbReference>
<dbReference type="PROSITE" id="PS50109">
    <property type="entry name" value="HIS_KIN"/>
    <property type="match status" value="1"/>
</dbReference>
<dbReference type="PRINTS" id="PR00344">
    <property type="entry name" value="BCTRLSENSOR"/>
</dbReference>
<keyword evidence="5" id="KW-0808">Transferase</keyword>
<dbReference type="SMART" id="SM00387">
    <property type="entry name" value="HATPase_c"/>
    <property type="match status" value="1"/>
</dbReference>
<comment type="catalytic activity">
    <reaction evidence="1">
        <text>ATP + protein L-histidine = ADP + protein N-phospho-L-histidine.</text>
        <dbReference type="EC" id="2.7.13.3"/>
    </reaction>
</comment>
<evidence type="ECO:0000256" key="4">
    <source>
        <dbReference type="ARBA" id="ARBA00022553"/>
    </source>
</evidence>
<evidence type="ECO:0000259" key="12">
    <source>
        <dbReference type="PROSITE" id="PS50109"/>
    </source>
</evidence>
<dbReference type="GO" id="GO:0005886">
    <property type="term" value="C:plasma membrane"/>
    <property type="evidence" value="ECO:0007669"/>
    <property type="project" value="UniProtKB-SubCell"/>
</dbReference>
<feature type="domain" description="HAMP" evidence="13">
    <location>
        <begin position="213"/>
        <end position="265"/>
    </location>
</feature>
<dbReference type="InterPro" id="IPR003660">
    <property type="entry name" value="HAMP_dom"/>
</dbReference>
<dbReference type="SUPFAM" id="SSF47384">
    <property type="entry name" value="Homodimeric domain of signal transducing histidine kinase"/>
    <property type="match status" value="1"/>
</dbReference>
<dbReference type="InterPro" id="IPR004358">
    <property type="entry name" value="Sig_transdc_His_kin-like_C"/>
</dbReference>
<dbReference type="CDD" id="cd00075">
    <property type="entry name" value="HATPase"/>
    <property type="match status" value="1"/>
</dbReference>
<evidence type="ECO:0000313" key="15">
    <source>
        <dbReference type="Proteomes" id="UP000224915"/>
    </source>
</evidence>
<dbReference type="InterPro" id="IPR003661">
    <property type="entry name" value="HisK_dim/P_dom"/>
</dbReference>
<dbReference type="OrthoDB" id="9786919at2"/>
<dbReference type="InterPro" id="IPR036097">
    <property type="entry name" value="HisK_dim/P_sf"/>
</dbReference>
<dbReference type="RefSeq" id="WP_098468126.1">
    <property type="nucleotide sequence ID" value="NZ_PDJD01000001.1"/>
</dbReference>
<evidence type="ECO:0000256" key="10">
    <source>
        <dbReference type="ARBA" id="ARBA00023136"/>
    </source>
</evidence>
<evidence type="ECO:0000256" key="9">
    <source>
        <dbReference type="ARBA" id="ARBA00023012"/>
    </source>
</evidence>
<dbReference type="InterPro" id="IPR036890">
    <property type="entry name" value="HATPase_C_sf"/>
</dbReference>
<dbReference type="PROSITE" id="PS50885">
    <property type="entry name" value="HAMP"/>
    <property type="match status" value="1"/>
</dbReference>
<dbReference type="Pfam" id="PF02518">
    <property type="entry name" value="HATPase_c"/>
    <property type="match status" value="1"/>
</dbReference>
<name>A0A2A9CWV7_9MICO</name>
<evidence type="ECO:0000256" key="2">
    <source>
        <dbReference type="ARBA" id="ARBA00004236"/>
    </source>
</evidence>
<proteinExistence type="predicted"/>
<feature type="domain" description="Histidine kinase" evidence="12">
    <location>
        <begin position="273"/>
        <end position="480"/>
    </location>
</feature>
<evidence type="ECO:0000256" key="6">
    <source>
        <dbReference type="ARBA" id="ARBA00022692"/>
    </source>
</evidence>
<evidence type="ECO:0000256" key="8">
    <source>
        <dbReference type="ARBA" id="ARBA00022989"/>
    </source>
</evidence>
<comment type="subcellular location">
    <subcellularLocation>
        <location evidence="2">Cell membrane</location>
    </subcellularLocation>
</comment>
<protein>
    <recommendedName>
        <fullName evidence="3">histidine kinase</fullName>
        <ecNumber evidence="3">2.7.13.3</ecNumber>
    </recommendedName>
</protein>
<evidence type="ECO:0000256" key="3">
    <source>
        <dbReference type="ARBA" id="ARBA00012438"/>
    </source>
</evidence>
<reference evidence="14 15" key="1">
    <citation type="submission" date="2017-10" db="EMBL/GenBank/DDBJ databases">
        <title>Sequencing the genomes of 1000 actinobacteria strains.</title>
        <authorList>
            <person name="Klenk H.-P."/>
        </authorList>
    </citation>
    <scope>NUCLEOTIDE SEQUENCE [LARGE SCALE GENOMIC DNA]</scope>
    <source>
        <strain evidence="14 15">DSM 21801</strain>
    </source>
</reference>
<gene>
    <name evidence="14" type="ORF">ATL40_0467</name>
</gene>
<dbReference type="AlphaFoldDB" id="A0A2A9CWV7"/>
<dbReference type="Gene3D" id="1.10.287.130">
    <property type="match status" value="1"/>
</dbReference>
<dbReference type="SUPFAM" id="SSF55874">
    <property type="entry name" value="ATPase domain of HSP90 chaperone/DNA topoisomerase II/histidine kinase"/>
    <property type="match status" value="1"/>
</dbReference>
<dbReference type="CDD" id="cd00082">
    <property type="entry name" value="HisKA"/>
    <property type="match status" value="1"/>
</dbReference>
<dbReference type="Gene3D" id="3.30.565.10">
    <property type="entry name" value="Histidine kinase-like ATPase, C-terminal domain"/>
    <property type="match status" value="1"/>
</dbReference>
<dbReference type="GO" id="GO:0000155">
    <property type="term" value="F:phosphorelay sensor kinase activity"/>
    <property type="evidence" value="ECO:0007669"/>
    <property type="project" value="InterPro"/>
</dbReference>
<dbReference type="Pfam" id="PF00672">
    <property type="entry name" value="HAMP"/>
    <property type="match status" value="1"/>
</dbReference>
<organism evidence="14 15">
    <name type="scientific">Serinibacter salmoneus</name>
    <dbReference type="NCBI Taxonomy" id="556530"/>
    <lineage>
        <taxon>Bacteria</taxon>
        <taxon>Bacillati</taxon>
        <taxon>Actinomycetota</taxon>
        <taxon>Actinomycetes</taxon>
        <taxon>Micrococcales</taxon>
        <taxon>Beutenbergiaceae</taxon>
        <taxon>Serinibacter</taxon>
    </lineage>
</organism>
<dbReference type="Gene3D" id="6.10.340.10">
    <property type="match status" value="1"/>
</dbReference>
<dbReference type="Proteomes" id="UP000224915">
    <property type="component" value="Unassembled WGS sequence"/>
</dbReference>
<dbReference type="InterPro" id="IPR050428">
    <property type="entry name" value="TCS_sensor_his_kinase"/>
</dbReference>
<dbReference type="SMART" id="SM00388">
    <property type="entry name" value="HisKA"/>
    <property type="match status" value="1"/>
</dbReference>
<evidence type="ECO:0000313" key="14">
    <source>
        <dbReference type="EMBL" id="PFG18914.1"/>
    </source>
</evidence>
<comment type="caution">
    <text evidence="14">The sequence shown here is derived from an EMBL/GenBank/DDBJ whole genome shotgun (WGS) entry which is preliminary data.</text>
</comment>
<keyword evidence="6 11" id="KW-0812">Transmembrane</keyword>
<keyword evidence="4" id="KW-0597">Phosphoprotein</keyword>
<accession>A0A2A9CWV7</accession>
<evidence type="ECO:0000256" key="11">
    <source>
        <dbReference type="SAM" id="Phobius"/>
    </source>
</evidence>
<dbReference type="EMBL" id="PDJD01000001">
    <property type="protein sequence ID" value="PFG18914.1"/>
    <property type="molecule type" value="Genomic_DNA"/>
</dbReference>
<dbReference type="InterPro" id="IPR003594">
    <property type="entry name" value="HATPase_dom"/>
</dbReference>
<keyword evidence="9" id="KW-0902">Two-component regulatory system</keyword>